<keyword evidence="2" id="KW-0805">Transcription regulation</keyword>
<evidence type="ECO:0000313" key="8">
    <source>
        <dbReference type="Proteomes" id="UP000294567"/>
    </source>
</evidence>
<dbReference type="SUPFAM" id="SSF88659">
    <property type="entry name" value="Sigma3 and sigma4 domains of RNA polymerase sigma factors"/>
    <property type="match status" value="1"/>
</dbReference>
<dbReference type="GO" id="GO:0006352">
    <property type="term" value="P:DNA-templated transcription initiation"/>
    <property type="evidence" value="ECO:0007669"/>
    <property type="project" value="InterPro"/>
</dbReference>
<dbReference type="InterPro" id="IPR039425">
    <property type="entry name" value="RNA_pol_sigma-70-like"/>
</dbReference>
<dbReference type="InterPro" id="IPR036388">
    <property type="entry name" value="WH-like_DNA-bd_sf"/>
</dbReference>
<dbReference type="EMBL" id="SMAE01000006">
    <property type="protein sequence ID" value="TCS89412.1"/>
    <property type="molecule type" value="Genomic_DNA"/>
</dbReference>
<dbReference type="InterPro" id="IPR007627">
    <property type="entry name" value="RNA_pol_sigma70_r2"/>
</dbReference>
<keyword evidence="3" id="KW-0731">Sigma factor</keyword>
<dbReference type="Proteomes" id="UP000294567">
    <property type="component" value="Unassembled WGS sequence"/>
</dbReference>
<evidence type="ECO:0000313" key="7">
    <source>
        <dbReference type="EMBL" id="TCS89412.1"/>
    </source>
</evidence>
<dbReference type="InterPro" id="IPR014284">
    <property type="entry name" value="RNA_pol_sigma-70_dom"/>
</dbReference>
<dbReference type="NCBIfam" id="TIGR02937">
    <property type="entry name" value="sigma70-ECF"/>
    <property type="match status" value="1"/>
</dbReference>
<protein>
    <submittedName>
        <fullName evidence="7">RNA polymerase sigma factor (Sigma-70 family)</fullName>
    </submittedName>
</protein>
<evidence type="ECO:0000259" key="6">
    <source>
        <dbReference type="Pfam" id="PF08281"/>
    </source>
</evidence>
<evidence type="ECO:0000256" key="4">
    <source>
        <dbReference type="ARBA" id="ARBA00023163"/>
    </source>
</evidence>
<dbReference type="Pfam" id="PF04542">
    <property type="entry name" value="Sigma70_r2"/>
    <property type="match status" value="1"/>
</dbReference>
<organism evidence="7 8">
    <name type="scientific">Keratinibaculum paraultunense</name>
    <dbReference type="NCBI Taxonomy" id="1278232"/>
    <lineage>
        <taxon>Bacteria</taxon>
        <taxon>Bacillati</taxon>
        <taxon>Bacillota</taxon>
        <taxon>Tissierellia</taxon>
        <taxon>Tissierellales</taxon>
        <taxon>Tepidimicrobiaceae</taxon>
        <taxon>Keratinibaculum</taxon>
    </lineage>
</organism>
<feature type="domain" description="RNA polymerase sigma factor 70 region 4 type 2" evidence="6">
    <location>
        <begin position="101"/>
        <end position="151"/>
    </location>
</feature>
<evidence type="ECO:0000256" key="2">
    <source>
        <dbReference type="ARBA" id="ARBA00023015"/>
    </source>
</evidence>
<evidence type="ECO:0000259" key="5">
    <source>
        <dbReference type="Pfam" id="PF04542"/>
    </source>
</evidence>
<evidence type="ECO:0000256" key="1">
    <source>
        <dbReference type="ARBA" id="ARBA00010641"/>
    </source>
</evidence>
<dbReference type="PANTHER" id="PTHR43133">
    <property type="entry name" value="RNA POLYMERASE ECF-TYPE SIGMA FACTO"/>
    <property type="match status" value="1"/>
</dbReference>
<keyword evidence="4" id="KW-0804">Transcription</keyword>
<dbReference type="InterPro" id="IPR013325">
    <property type="entry name" value="RNA_pol_sigma_r2"/>
</dbReference>
<dbReference type="InterPro" id="IPR013249">
    <property type="entry name" value="RNA_pol_sigma70_r4_t2"/>
</dbReference>
<reference evidence="7 8" key="1">
    <citation type="submission" date="2019-03" db="EMBL/GenBank/DDBJ databases">
        <title>Genomic Encyclopedia of Type Strains, Phase IV (KMG-IV): sequencing the most valuable type-strain genomes for metagenomic binning, comparative biology and taxonomic classification.</title>
        <authorList>
            <person name="Goeker M."/>
        </authorList>
    </citation>
    <scope>NUCLEOTIDE SEQUENCE [LARGE SCALE GENOMIC DNA]</scope>
    <source>
        <strain evidence="7 8">DSM 26752</strain>
    </source>
</reference>
<proteinExistence type="inferred from homology"/>
<dbReference type="PANTHER" id="PTHR43133:SF51">
    <property type="entry name" value="RNA POLYMERASE SIGMA FACTOR"/>
    <property type="match status" value="1"/>
</dbReference>
<dbReference type="OrthoDB" id="9782703at2"/>
<keyword evidence="8" id="KW-1185">Reference proteome</keyword>
<sequence>MDNDEFVLLLNNCKNSIERFIYYKMPNKYDAEDILQEVLITGYKSFDKLKSKEKFKSWMLSIAANKCNDYYRNRLKVLEIPIDNIYYYEKSYSRAGITVKDAVDDTLENLRDQDKKILTMHYIKGMDQKSIASMLNIPVGTVKSRLYTARQNFKEIYPYPPDMKGECIMKNSSFPQIMPEITITKSNLEEFEIKCEQDIGWFIIPRLGEESSFATYDFDNYPTMKKSSETTVKVIGKAIIHGVECVEIEEQEVGIDGSTYGFTMFERLTDTHLQTIAAIYYSNGIKKISTFLDDDFLSFWGFGENNCGEELLQKRKGTIECNEKGELSKEHIDTHNSDIVGRYLVKIGNKEYDTIRQIYFNSHNELVENYINTEGKVVLFRRFNRFDWRYKKGYDQLWTDMFPYSDRIILNGDIYVHWYNCLPIYVI</sequence>
<dbReference type="Gene3D" id="1.10.10.10">
    <property type="entry name" value="Winged helix-like DNA-binding domain superfamily/Winged helix DNA-binding domain"/>
    <property type="match status" value="1"/>
</dbReference>
<feature type="domain" description="RNA polymerase sigma-70 region 2" evidence="5">
    <location>
        <begin position="14"/>
        <end position="74"/>
    </location>
</feature>
<dbReference type="RefSeq" id="WP_158280011.1">
    <property type="nucleotide sequence ID" value="NZ_CP068564.1"/>
</dbReference>
<gene>
    <name evidence="7" type="ORF">EDD65_10678</name>
</gene>
<accession>A0A4R3KVX7</accession>
<dbReference type="GO" id="GO:0003677">
    <property type="term" value="F:DNA binding"/>
    <property type="evidence" value="ECO:0007669"/>
    <property type="project" value="InterPro"/>
</dbReference>
<comment type="similarity">
    <text evidence="1">Belongs to the sigma-70 factor family. ECF subfamily.</text>
</comment>
<dbReference type="Gene3D" id="1.10.1740.10">
    <property type="match status" value="1"/>
</dbReference>
<dbReference type="Pfam" id="PF08281">
    <property type="entry name" value="Sigma70_r4_2"/>
    <property type="match status" value="1"/>
</dbReference>
<dbReference type="InterPro" id="IPR013324">
    <property type="entry name" value="RNA_pol_sigma_r3/r4-like"/>
</dbReference>
<dbReference type="GO" id="GO:0016987">
    <property type="term" value="F:sigma factor activity"/>
    <property type="evidence" value="ECO:0007669"/>
    <property type="project" value="UniProtKB-KW"/>
</dbReference>
<dbReference type="SUPFAM" id="SSF88946">
    <property type="entry name" value="Sigma2 domain of RNA polymerase sigma factors"/>
    <property type="match status" value="1"/>
</dbReference>
<evidence type="ECO:0000256" key="3">
    <source>
        <dbReference type="ARBA" id="ARBA00023082"/>
    </source>
</evidence>
<name>A0A4R3KVX7_9FIRM</name>
<dbReference type="AlphaFoldDB" id="A0A4R3KVX7"/>
<dbReference type="CDD" id="cd06171">
    <property type="entry name" value="Sigma70_r4"/>
    <property type="match status" value="1"/>
</dbReference>
<comment type="caution">
    <text evidence="7">The sequence shown here is derived from an EMBL/GenBank/DDBJ whole genome shotgun (WGS) entry which is preliminary data.</text>
</comment>